<evidence type="ECO:0000313" key="4">
    <source>
        <dbReference type="Proteomes" id="UP000026915"/>
    </source>
</evidence>
<dbReference type="AlphaFoldDB" id="A0A061E165"/>
<evidence type="ECO:0000313" key="3">
    <source>
        <dbReference type="EMBL" id="EOX98665.1"/>
    </source>
</evidence>
<keyword evidence="2" id="KW-0472">Membrane</keyword>
<feature type="region of interest" description="Disordered" evidence="1">
    <location>
        <begin position="1"/>
        <end position="47"/>
    </location>
</feature>
<dbReference type="EMBL" id="CM001880">
    <property type="protein sequence ID" value="EOX98665.1"/>
    <property type="molecule type" value="Genomic_DNA"/>
</dbReference>
<name>A0A061E165_THECC</name>
<gene>
    <name evidence="3" type="ORF">TCM_007372</name>
</gene>
<protein>
    <submittedName>
        <fullName evidence="3">Uncharacterized protein</fullName>
    </submittedName>
</protein>
<evidence type="ECO:0000256" key="1">
    <source>
        <dbReference type="SAM" id="MobiDB-lite"/>
    </source>
</evidence>
<keyword evidence="2" id="KW-0812">Transmembrane</keyword>
<feature type="transmembrane region" description="Helical" evidence="2">
    <location>
        <begin position="55"/>
        <end position="76"/>
    </location>
</feature>
<keyword evidence="2" id="KW-1133">Transmembrane helix</keyword>
<sequence>MSSLSWIRSDAEKGFGSSKNYPCEFSPLPQDASEPDSDSNPLEADEPKRLGPKDFFFGFLLVMLTLPNLLIITHMLSTPPGGPMLNPDTFSVSNFSISDSKLAATWNADFAFRSSLHHHEYDYSSVTGTIYFKDIKALNVLSVASAKPFVLGFKERKTVHMKFATIGEEIEQQKIEYSVLDELSKDRETGTARFSLKVDVRYKSKVWGTYFPNVLPYTDHYCWNLVVRFEADTGNGRLIDGGHKYCPFSPW</sequence>
<dbReference type="Gramene" id="EOX98665">
    <property type="protein sequence ID" value="EOX98665"/>
    <property type="gene ID" value="TCM_007372"/>
</dbReference>
<dbReference type="HOGENOM" id="CLU_1006152_0_0_1"/>
<evidence type="ECO:0000256" key="2">
    <source>
        <dbReference type="SAM" id="Phobius"/>
    </source>
</evidence>
<dbReference type="Proteomes" id="UP000026915">
    <property type="component" value="Chromosome 2"/>
</dbReference>
<dbReference type="OMA" id="GLKEHRM"/>
<keyword evidence="4" id="KW-1185">Reference proteome</keyword>
<reference evidence="3 4" key="1">
    <citation type="journal article" date="2013" name="Genome Biol.">
        <title>The genome sequence of the most widely cultivated cacao type and its use to identify candidate genes regulating pod color.</title>
        <authorList>
            <person name="Motamayor J.C."/>
            <person name="Mockaitis K."/>
            <person name="Schmutz J."/>
            <person name="Haiminen N."/>
            <person name="Iii D.L."/>
            <person name="Cornejo O."/>
            <person name="Findley S.D."/>
            <person name="Zheng P."/>
            <person name="Utro F."/>
            <person name="Royaert S."/>
            <person name="Saski C."/>
            <person name="Jenkins J."/>
            <person name="Podicheti R."/>
            <person name="Zhao M."/>
            <person name="Scheffler B.E."/>
            <person name="Stack J.C."/>
            <person name="Feltus F.A."/>
            <person name="Mustiga G.M."/>
            <person name="Amores F."/>
            <person name="Phillips W."/>
            <person name="Marelli J.P."/>
            <person name="May G.D."/>
            <person name="Shapiro H."/>
            <person name="Ma J."/>
            <person name="Bustamante C.D."/>
            <person name="Schnell R.J."/>
            <person name="Main D."/>
            <person name="Gilbert D."/>
            <person name="Parida L."/>
            <person name="Kuhn D.N."/>
        </authorList>
    </citation>
    <scope>NUCLEOTIDE SEQUENCE [LARGE SCALE GENOMIC DNA]</scope>
    <source>
        <strain evidence="4">cv. Matina 1-6</strain>
    </source>
</reference>
<proteinExistence type="predicted"/>
<dbReference type="InParanoid" id="A0A061E165"/>
<accession>A0A061E165</accession>
<organism evidence="3 4">
    <name type="scientific">Theobroma cacao</name>
    <name type="common">Cacao</name>
    <name type="synonym">Cocoa</name>
    <dbReference type="NCBI Taxonomy" id="3641"/>
    <lineage>
        <taxon>Eukaryota</taxon>
        <taxon>Viridiplantae</taxon>
        <taxon>Streptophyta</taxon>
        <taxon>Embryophyta</taxon>
        <taxon>Tracheophyta</taxon>
        <taxon>Spermatophyta</taxon>
        <taxon>Magnoliopsida</taxon>
        <taxon>eudicotyledons</taxon>
        <taxon>Gunneridae</taxon>
        <taxon>Pentapetalae</taxon>
        <taxon>rosids</taxon>
        <taxon>malvids</taxon>
        <taxon>Malvales</taxon>
        <taxon>Malvaceae</taxon>
        <taxon>Byttnerioideae</taxon>
        <taxon>Theobroma</taxon>
    </lineage>
</organism>